<dbReference type="AlphaFoldDB" id="A0A9W9FMW2"/>
<keyword evidence="12" id="KW-1185">Reference proteome</keyword>
<protein>
    <recommendedName>
        <fullName evidence="10">CFEM domain-containing protein</fullName>
    </recommendedName>
</protein>
<evidence type="ECO:0000256" key="8">
    <source>
        <dbReference type="ARBA" id="ARBA00023288"/>
    </source>
</evidence>
<proteinExistence type="inferred from homology"/>
<keyword evidence="5" id="KW-0336">GPI-anchor</keyword>
<comment type="subcellular location">
    <subcellularLocation>
        <location evidence="1">Membrane</location>
        <topology evidence="1">Lipid-anchor</topology>
        <topology evidence="1">GPI-anchor</topology>
    </subcellularLocation>
    <subcellularLocation>
        <location evidence="2">Secreted</location>
    </subcellularLocation>
</comment>
<reference evidence="11" key="1">
    <citation type="submission" date="2022-11" db="EMBL/GenBank/DDBJ databases">
        <authorList>
            <person name="Petersen C."/>
        </authorList>
    </citation>
    <scope>NUCLEOTIDE SEQUENCE</scope>
    <source>
        <strain evidence="11">IBT 30761</strain>
    </source>
</reference>
<comment type="similarity">
    <text evidence="3">Belongs to the RBT5 family.</text>
</comment>
<keyword evidence="7" id="KW-1015">Disulfide bond</keyword>
<evidence type="ECO:0000256" key="4">
    <source>
        <dbReference type="ARBA" id="ARBA00022525"/>
    </source>
</evidence>
<evidence type="ECO:0000256" key="6">
    <source>
        <dbReference type="ARBA" id="ARBA00022729"/>
    </source>
</evidence>
<evidence type="ECO:0000256" key="1">
    <source>
        <dbReference type="ARBA" id="ARBA00004589"/>
    </source>
</evidence>
<dbReference type="GO" id="GO:0005576">
    <property type="term" value="C:extracellular region"/>
    <property type="evidence" value="ECO:0007669"/>
    <property type="project" value="UniProtKB-SubCell"/>
</dbReference>
<organism evidence="11 12">
    <name type="scientific">Penicillium argentinense</name>
    <dbReference type="NCBI Taxonomy" id="1131581"/>
    <lineage>
        <taxon>Eukaryota</taxon>
        <taxon>Fungi</taxon>
        <taxon>Dikarya</taxon>
        <taxon>Ascomycota</taxon>
        <taxon>Pezizomycotina</taxon>
        <taxon>Eurotiomycetes</taxon>
        <taxon>Eurotiomycetidae</taxon>
        <taxon>Eurotiales</taxon>
        <taxon>Aspergillaceae</taxon>
        <taxon>Penicillium</taxon>
    </lineage>
</organism>
<dbReference type="RefSeq" id="XP_056476544.1">
    <property type="nucleotide sequence ID" value="XM_056616187.1"/>
</dbReference>
<keyword evidence="5" id="KW-0325">Glycoprotein</keyword>
<feature type="chain" id="PRO_5040871435" description="CFEM domain-containing protein" evidence="9">
    <location>
        <begin position="19"/>
        <end position="124"/>
    </location>
</feature>
<evidence type="ECO:0000256" key="3">
    <source>
        <dbReference type="ARBA" id="ARBA00010031"/>
    </source>
</evidence>
<keyword evidence="8" id="KW-0449">Lipoprotein</keyword>
<feature type="signal peptide" evidence="9">
    <location>
        <begin position="1"/>
        <end position="18"/>
    </location>
</feature>
<evidence type="ECO:0000313" key="12">
    <source>
        <dbReference type="Proteomes" id="UP001149074"/>
    </source>
</evidence>
<evidence type="ECO:0000259" key="10">
    <source>
        <dbReference type="Pfam" id="PF05730"/>
    </source>
</evidence>
<dbReference type="Pfam" id="PF05730">
    <property type="entry name" value="CFEM"/>
    <property type="match status" value="1"/>
</dbReference>
<name>A0A9W9FMW2_9EURO</name>
<evidence type="ECO:0000256" key="9">
    <source>
        <dbReference type="SAM" id="SignalP"/>
    </source>
</evidence>
<dbReference type="OrthoDB" id="4505683at2759"/>
<dbReference type="GO" id="GO:0098552">
    <property type="term" value="C:side of membrane"/>
    <property type="evidence" value="ECO:0007669"/>
    <property type="project" value="UniProtKB-KW"/>
</dbReference>
<evidence type="ECO:0000256" key="7">
    <source>
        <dbReference type="ARBA" id="ARBA00023157"/>
    </source>
</evidence>
<keyword evidence="6 9" id="KW-0732">Signal</keyword>
<dbReference type="EMBL" id="JAPQKI010000004">
    <property type="protein sequence ID" value="KAJ5103164.1"/>
    <property type="molecule type" value="Genomic_DNA"/>
</dbReference>
<feature type="domain" description="CFEM" evidence="10">
    <location>
        <begin position="28"/>
        <end position="79"/>
    </location>
</feature>
<dbReference type="Proteomes" id="UP001149074">
    <property type="component" value="Unassembled WGS sequence"/>
</dbReference>
<reference evidence="11" key="2">
    <citation type="journal article" date="2023" name="IMA Fungus">
        <title>Comparative genomic study of the Penicillium genus elucidates a diverse pangenome and 15 lateral gene transfer events.</title>
        <authorList>
            <person name="Petersen C."/>
            <person name="Sorensen T."/>
            <person name="Nielsen M.R."/>
            <person name="Sondergaard T.E."/>
            <person name="Sorensen J.L."/>
            <person name="Fitzpatrick D.A."/>
            <person name="Frisvad J.C."/>
            <person name="Nielsen K.L."/>
        </authorList>
    </citation>
    <scope>NUCLEOTIDE SEQUENCE</scope>
    <source>
        <strain evidence="11">IBT 30761</strain>
    </source>
</reference>
<dbReference type="GeneID" id="81355166"/>
<sequence length="124" mass="13376">MKLSIFVPLATFLSFVAAEASGAAVDPDDISNCLMQCLSESALVAGCASAFDNKCTCPSKAFKDTLTVCLKDACTAADVEGELLHFDTLISPTYLNLTMFDNDSCWAIASRTLWDYTISIDHFV</sequence>
<gene>
    <name evidence="11" type="ORF">N7532_003693</name>
</gene>
<evidence type="ECO:0000256" key="2">
    <source>
        <dbReference type="ARBA" id="ARBA00004613"/>
    </source>
</evidence>
<dbReference type="InterPro" id="IPR008427">
    <property type="entry name" value="Extracellular_membr_CFEM_dom"/>
</dbReference>
<evidence type="ECO:0000313" key="11">
    <source>
        <dbReference type="EMBL" id="KAJ5103164.1"/>
    </source>
</evidence>
<accession>A0A9W9FMW2</accession>
<keyword evidence="5" id="KW-0472">Membrane</keyword>
<evidence type="ECO:0000256" key="5">
    <source>
        <dbReference type="ARBA" id="ARBA00022622"/>
    </source>
</evidence>
<keyword evidence="4" id="KW-0964">Secreted</keyword>
<comment type="caution">
    <text evidence="11">The sequence shown here is derived from an EMBL/GenBank/DDBJ whole genome shotgun (WGS) entry which is preliminary data.</text>
</comment>